<evidence type="ECO:0000256" key="3">
    <source>
        <dbReference type="ARBA" id="ARBA00022692"/>
    </source>
</evidence>
<keyword evidence="5 8" id="KW-1133">Transmembrane helix</keyword>
<keyword evidence="8" id="KW-0999">Mitochondrion inner membrane</keyword>
<protein>
    <recommendedName>
        <fullName evidence="8">Mitochondrial import inner membrane translocase subunit Tim21</fullName>
    </recommendedName>
</protein>
<dbReference type="AlphaFoldDB" id="A0AAD9MWB4"/>
<dbReference type="GO" id="GO:0005744">
    <property type="term" value="C:TIM23 mitochondrial import inner membrane translocase complex"/>
    <property type="evidence" value="ECO:0007669"/>
    <property type="project" value="UniProtKB-UniRule"/>
</dbReference>
<sequence length="254" mass="29104">MFPSSISASSSRLNIYRVTQCLSHFQFRVNAALSCKFHTNSYGSYLVIRQYGMLSQSEKAVKWQCLGSDQLDCQTRFFSNRTPTLEQKVKPSTNKDIVESKEKPFSELSTSQKVAQVGKDVTYTGIVIVGVIVTGFMFYVIGRELFSGQSPSGIYDRAFKLCKKHEELTCAVGTPLKGYGELSSRGRRRHVSHWEYERDDIKHMRMKFYIEGPNGKGTVHLEATQDERGKYDFRYMFVELDGSYPRTFVIVDNR</sequence>
<evidence type="ECO:0000256" key="1">
    <source>
        <dbReference type="ARBA" id="ARBA00004304"/>
    </source>
</evidence>
<keyword evidence="10" id="KW-1185">Reference proteome</keyword>
<dbReference type="GO" id="GO:0030150">
    <property type="term" value="P:protein import into mitochondrial matrix"/>
    <property type="evidence" value="ECO:0007669"/>
    <property type="project" value="UniProtKB-UniRule"/>
</dbReference>
<evidence type="ECO:0000256" key="6">
    <source>
        <dbReference type="ARBA" id="ARBA00023128"/>
    </source>
</evidence>
<accession>A0AAD9MWB4</accession>
<dbReference type="Pfam" id="PF08294">
    <property type="entry name" value="TIM21"/>
    <property type="match status" value="1"/>
</dbReference>
<dbReference type="Proteomes" id="UP001208570">
    <property type="component" value="Unassembled WGS sequence"/>
</dbReference>
<evidence type="ECO:0000256" key="5">
    <source>
        <dbReference type="ARBA" id="ARBA00022989"/>
    </source>
</evidence>
<name>A0AAD9MWB4_9ANNE</name>
<keyword evidence="8" id="KW-0811">Translocation</keyword>
<evidence type="ECO:0000256" key="4">
    <source>
        <dbReference type="ARBA" id="ARBA00022946"/>
    </source>
</evidence>
<comment type="similarity">
    <text evidence="2 8">Belongs to the TIM21 family.</text>
</comment>
<evidence type="ECO:0000313" key="10">
    <source>
        <dbReference type="Proteomes" id="UP001208570"/>
    </source>
</evidence>
<dbReference type="InterPro" id="IPR038552">
    <property type="entry name" value="Tim21_IMS_sf"/>
</dbReference>
<proteinExistence type="inferred from homology"/>
<evidence type="ECO:0000313" key="9">
    <source>
        <dbReference type="EMBL" id="KAK2147850.1"/>
    </source>
</evidence>
<organism evidence="9 10">
    <name type="scientific">Paralvinella palmiformis</name>
    <dbReference type="NCBI Taxonomy" id="53620"/>
    <lineage>
        <taxon>Eukaryota</taxon>
        <taxon>Metazoa</taxon>
        <taxon>Spiralia</taxon>
        <taxon>Lophotrochozoa</taxon>
        <taxon>Annelida</taxon>
        <taxon>Polychaeta</taxon>
        <taxon>Sedentaria</taxon>
        <taxon>Canalipalpata</taxon>
        <taxon>Terebellida</taxon>
        <taxon>Terebelliformia</taxon>
        <taxon>Alvinellidae</taxon>
        <taxon>Paralvinella</taxon>
    </lineage>
</organism>
<comment type="subcellular location">
    <subcellularLocation>
        <location evidence="8">Mitochondrion inner membrane</location>
        <topology evidence="8">Single-pass membrane protein</topology>
    </subcellularLocation>
    <subcellularLocation>
        <location evidence="1">Mitochondrion membrane</location>
        <topology evidence="1">Single-pass membrane protein</topology>
    </subcellularLocation>
</comment>
<keyword evidence="6 8" id="KW-0496">Mitochondrion</keyword>
<dbReference type="InterPro" id="IPR013261">
    <property type="entry name" value="Tim21"/>
</dbReference>
<keyword evidence="8" id="KW-0653">Protein transport</keyword>
<comment type="function">
    <text evidence="8">Essential component of the TIM23 complex, a complex that mediates the translocation of transit peptide-containing proteins across the mitochondrial inner membrane.</text>
</comment>
<dbReference type="PANTHER" id="PTHR13032">
    <property type="entry name" value="MITOCHONDRIAL IMPORT INNER MEMBRANE TRANSLOCASE SUBUNIT TIM21"/>
    <property type="match status" value="1"/>
</dbReference>
<comment type="subunit">
    <text evidence="8">Component of the TIM23 complex.</text>
</comment>
<evidence type="ECO:0000256" key="2">
    <source>
        <dbReference type="ARBA" id="ARBA00010867"/>
    </source>
</evidence>
<dbReference type="PANTHER" id="PTHR13032:SF6">
    <property type="entry name" value="MITOCHONDRIAL IMPORT INNER MEMBRANE TRANSLOCASE SUBUNIT TIM21"/>
    <property type="match status" value="1"/>
</dbReference>
<keyword evidence="3 8" id="KW-0812">Transmembrane</keyword>
<keyword evidence="4" id="KW-0809">Transit peptide</keyword>
<comment type="caution">
    <text evidence="9">The sequence shown here is derived from an EMBL/GenBank/DDBJ whole genome shotgun (WGS) entry which is preliminary data.</text>
</comment>
<feature type="transmembrane region" description="Helical" evidence="8">
    <location>
        <begin position="121"/>
        <end position="141"/>
    </location>
</feature>
<evidence type="ECO:0000256" key="7">
    <source>
        <dbReference type="ARBA" id="ARBA00023136"/>
    </source>
</evidence>
<keyword evidence="7 8" id="KW-0472">Membrane</keyword>
<dbReference type="Gene3D" id="3.10.450.320">
    <property type="entry name" value="Mitochondrial import inner membrane translocase subunit Tim21"/>
    <property type="match status" value="1"/>
</dbReference>
<reference evidence="9" key="1">
    <citation type="journal article" date="2023" name="Mol. Biol. Evol.">
        <title>Third-Generation Sequencing Reveals the Adaptive Role of the Epigenome in Three Deep-Sea Polychaetes.</title>
        <authorList>
            <person name="Perez M."/>
            <person name="Aroh O."/>
            <person name="Sun Y."/>
            <person name="Lan Y."/>
            <person name="Juniper S.K."/>
            <person name="Young C.R."/>
            <person name="Angers B."/>
            <person name="Qian P.Y."/>
        </authorList>
    </citation>
    <scope>NUCLEOTIDE SEQUENCE</scope>
    <source>
        <strain evidence="9">P08H-3</strain>
    </source>
</reference>
<dbReference type="EMBL" id="JAODUP010000533">
    <property type="protein sequence ID" value="KAK2147850.1"/>
    <property type="molecule type" value="Genomic_DNA"/>
</dbReference>
<evidence type="ECO:0000256" key="8">
    <source>
        <dbReference type="RuleBase" id="RU367142"/>
    </source>
</evidence>
<gene>
    <name evidence="9" type="ORF">LSH36_534g00008</name>
</gene>
<keyword evidence="8" id="KW-0813">Transport</keyword>